<keyword evidence="4" id="KW-0786">Thiamine pyrophosphate</keyword>
<reference evidence="11 12" key="1">
    <citation type="journal article" date="2021" name="Sci. Rep.">
        <title>The genome of the diatom Chaetoceros tenuissimus carries an ancient integrated fragment of an extant virus.</title>
        <authorList>
            <person name="Hongo Y."/>
            <person name="Kimura K."/>
            <person name="Takaki Y."/>
            <person name="Yoshida Y."/>
            <person name="Baba S."/>
            <person name="Kobayashi G."/>
            <person name="Nagasaki K."/>
            <person name="Hano T."/>
            <person name="Tomaru Y."/>
        </authorList>
    </citation>
    <scope>NUCLEOTIDE SEQUENCE [LARGE SCALE GENOMIC DNA]</scope>
    <source>
        <strain evidence="11 12">NIES-3715</strain>
    </source>
</reference>
<evidence type="ECO:0000259" key="8">
    <source>
        <dbReference type="Pfam" id="PF02776"/>
    </source>
</evidence>
<evidence type="ECO:0000256" key="2">
    <source>
        <dbReference type="ARBA" id="ARBA00022723"/>
    </source>
</evidence>
<evidence type="ECO:0000259" key="9">
    <source>
        <dbReference type="Pfam" id="PF12697"/>
    </source>
</evidence>
<dbReference type="InterPro" id="IPR032264">
    <property type="entry name" value="MenD_middle"/>
</dbReference>
<dbReference type="SUPFAM" id="SSF51604">
    <property type="entry name" value="Enolase C-terminal domain-like"/>
    <property type="match status" value="1"/>
</dbReference>
<dbReference type="Gene3D" id="3.20.20.120">
    <property type="entry name" value="Enolase-like C-terminal domain"/>
    <property type="match status" value="1"/>
</dbReference>
<dbReference type="Gene3D" id="3.40.50.970">
    <property type="match status" value="2"/>
</dbReference>
<feature type="domain" description="Thiamine pyrophosphate enzyme N-terminal TPP-binding" evidence="8">
    <location>
        <begin position="698"/>
        <end position="816"/>
    </location>
</feature>
<dbReference type="Gene3D" id="3.30.530.20">
    <property type="match status" value="1"/>
</dbReference>
<protein>
    <recommendedName>
        <fullName evidence="13">Isochorismate synthase</fullName>
    </recommendedName>
</protein>
<keyword evidence="2" id="KW-0479">Metal-binding</keyword>
<dbReference type="InterPro" id="IPR004433">
    <property type="entry name" value="MenaQ_synth_MenD"/>
</dbReference>
<dbReference type="GO" id="GO:0016829">
    <property type="term" value="F:lyase activity"/>
    <property type="evidence" value="ECO:0007669"/>
    <property type="project" value="UniProtKB-KW"/>
</dbReference>
<dbReference type="SUPFAM" id="SSF55961">
    <property type="entry name" value="Bet v1-like"/>
    <property type="match status" value="1"/>
</dbReference>
<keyword evidence="3" id="KW-0460">Magnesium</keyword>
<dbReference type="GO" id="GO:0030976">
    <property type="term" value="F:thiamine pyrophosphate binding"/>
    <property type="evidence" value="ECO:0007669"/>
    <property type="project" value="InterPro"/>
</dbReference>
<dbReference type="GO" id="GO:0046872">
    <property type="term" value="F:metal ion binding"/>
    <property type="evidence" value="ECO:0007669"/>
    <property type="project" value="UniProtKB-KW"/>
</dbReference>
<evidence type="ECO:0000259" key="10">
    <source>
        <dbReference type="Pfam" id="PF16582"/>
    </source>
</evidence>
<feature type="domain" description="Chorismate-utilising enzyme C-terminal" evidence="7">
    <location>
        <begin position="382"/>
        <end position="672"/>
    </location>
</feature>
<dbReference type="InterPro" id="IPR015890">
    <property type="entry name" value="Chorismate_C"/>
</dbReference>
<dbReference type="SUPFAM" id="SSF53474">
    <property type="entry name" value="alpha/beta-Hydrolases"/>
    <property type="match status" value="1"/>
</dbReference>
<evidence type="ECO:0000256" key="1">
    <source>
        <dbReference type="ARBA" id="ARBA00022679"/>
    </source>
</evidence>
<dbReference type="SUPFAM" id="SSF52518">
    <property type="entry name" value="Thiamin diphosphate-binding fold (THDP-binding)"/>
    <property type="match status" value="2"/>
</dbReference>
<dbReference type="InterPro" id="IPR036849">
    <property type="entry name" value="Enolase-like_C_sf"/>
</dbReference>
<name>A0AAD3H1J9_9STRA</name>
<feature type="domain" description="AB hydrolase-1" evidence="9">
    <location>
        <begin position="1390"/>
        <end position="1671"/>
    </location>
</feature>
<evidence type="ECO:0000259" key="7">
    <source>
        <dbReference type="Pfam" id="PF00425"/>
    </source>
</evidence>
<dbReference type="Proteomes" id="UP001054902">
    <property type="component" value="Unassembled WGS sequence"/>
</dbReference>
<dbReference type="EMBL" id="BLLK01000022">
    <property type="protein sequence ID" value="GFH46970.1"/>
    <property type="molecule type" value="Genomic_DNA"/>
</dbReference>
<keyword evidence="1" id="KW-0808">Transferase</keyword>
<evidence type="ECO:0008006" key="13">
    <source>
        <dbReference type="Google" id="ProtNLM"/>
    </source>
</evidence>
<sequence length="2370" mass="261965">MFSKTAKLLSFIILISELGHYNRNIHVSAFVTPSTQSRQIYHQHDTITPMHTRRSSMRKQIRYRNKKTLLNLGNDEQHQEENIESRSLTPNHILYPLYFPISPIDTASRERVKEKESLEYQNAVEHLSFPMALRQMKISLQSIKESKDREQIIQKLGGNLSLPDETLDGHLRVNGDSSKTYTIQITQSISHPIDTLCWLHANEERIDAMTTVPYSSFTNQQTDKPTIIYLSNAENTFEAASIGSAFKTHDLANEKYWNIIKNLPSGSGIYGGKRFDENGHISEEWKDFGKELWVLPLIELRQERTMSVTSGQSIDKENQRRKNTFDMTLSVHLHFDTFDSLMKQVDNALELLDIVTSDVSPSTPCTTVPPILSRGSNPDAQDVFENGVNEALARFESSGDPNVQKVVLARRADLRFGAKFSGLDAMKKIKFGGSVGHLFYIHPGGNSKQEFFGCTPERLFQVKGKEKKVISEALAGTRPRGSSSTDDAELLNDLMNSDKDKKENVITGQFIQESFDQLVEQGKVKMVNDSKSIENSVGRFFVRRLRHLQHMCQSFEGILINDSSSVDVSRYLLNSLHPTPAVCGFPAKESIDFIREFESISFDRGMYAGPFGFIGSDSAEIIVAIRSGLLTKVEIGPPGMGNILPAKLSVYAGAGIVPGSTVQGEWSETGYKLGVLCSIFAQSPLTLKSFATPNEAWANAFVEELIRSGVTQFYICPGSRSTPLTAVLARVMRSHVGIVECISTHDERGAAFRALGYARATKRPAAVVTSSGTAVANLYPAVMEASLDGVPLLLLTADRPYENRDTGANQAVDQIKVFSDSYIRWFRDIAPPNDDVPVSLALSDANHAVMVANELLGPVHLNIQFRENLAPDSGPIRGDDREGVETSFSNSKFTDVAGFKRWSGSGSNWSQTFTSSGQNNEIAMMKLASMISQSRRGIIVVGNLRKDGIEGGSADADSTAAIISDFAKCIGFPVFAGAQSANLRFSSSMVIPYSDHILKSGNVKTKLKPDLIIQIGSHLVSTEIQGLITQSMKSNPSSSHVLIHTPRPSERVDASGTITHQILSDVHEFLPSLQAHMLRGGVYASQTWGSELCPLILMGRKLAKQMPNFIQLASSTITDHNEKVWESHESRSDKIILTEPQIALAIAQSLSELNCEEASNLFLSNSMPVRDAEFFMYPLNDEIVQPGKITLKSVSVNRGASGIDGIIATALGYSESSTDPTTLLIGDLATIHDLNSFHNMAQSHQRNPLPLTTIVVNNDGGGIFSFLPIAKHGNDVNFEEFFGTPTNSFSFQDGAKAFGLPYDNAMDFNSFKDKYKQSLLLGKPSFLEAYVVGRDLNVKVHAEITKKTNAFISENFISEKSNNPLVTREMELPIRIYNKENKLHKARKNLVLLHGWMGDKSEWDTVGESLLKTLSNDWNIVSIDLPGHGESPKLLSTDDEMIDAMLSGNTEKKGSSTDVATAILCSLKIDHGIETIDAIAGYSLGGRVAMYLLSGLATTTENAAKISDDAQVFLLGSNPGEFDDNGAPQRLIQRKANDSKLSHLIRKLYSTQRADSKWIDFLESWYSVSLWGNLKERNKSLFSLMVQKRTASLKDRGADIAYILEICSVGAEEKQYWSNIDPIRTHFLAGEYDSKYTAIGQEWRKRRGIQYYEVKDSGHALLTETSQEVANILAGVLTQTYGDPSKMLKSSRVTDRSSKPDLSMPLSSETSTLVVPTLLDFEKFQIELTSGSDKGKGVSGIGWGQQGMVSNKISIREGLVISLSSKDGAFVGLGEVSPLFGVHPETFEEAKLQIEEISKIFLREEFDLQPIKCEELLRLDGSLTIYIDSLMKEMTTKYSLPFDNLGWSVRSSLEMALLSLASHATQVPFPHAIFPSIVESSSVSTLPINGLETRKDQSSVQDTNSNLFDTFPSIKVKVGHRTTEEDISSVMNILSQKSRCARADANRSWNESDAVAFGNALIAQAADKMDKFEFVEEPLQKVQANDWTLLQQIRSLERWYDATGVGYALDESLAEEALSYGSDYTRMISQIKQVLETARGCVAIVLKPSLLGFERSVLLSRMAHEDLSIGAVYTSTFDSGLGLSMVSFVASASDESANEKLRYPHGISTYSVLGADTLSPPFSSYVSANGNINLSSLGNALHGLGLDEIRGYTYSSGESKQFEEFEEYDAEEMYHAASSTSDTGREIDIQVSLPLPFSDDIACARFADLPQTPRWSPWLNSVAYLGESETEWTLNVRGVEFRWKAISQILEHPKGMIWESTSGLKNQGRVEFIKVSDDSCLMRVRMTIITPRIVASVFKTTGEFVKDFVENKLLKWSLESFRDVVKADLALERGDVELGDALFGAVEGRSNAIEATLSYGSFEEKGRRDE</sequence>
<evidence type="ECO:0000256" key="5">
    <source>
        <dbReference type="ARBA" id="ARBA00023211"/>
    </source>
</evidence>
<evidence type="ECO:0000256" key="3">
    <source>
        <dbReference type="ARBA" id="ARBA00022842"/>
    </source>
</evidence>
<dbReference type="Pfam" id="PF16582">
    <property type="entry name" value="TPP_enzyme_M_2"/>
    <property type="match status" value="1"/>
</dbReference>
<dbReference type="Gene3D" id="3.30.390.10">
    <property type="entry name" value="Enolase-like, N-terminal domain"/>
    <property type="match status" value="1"/>
</dbReference>
<keyword evidence="12" id="KW-1185">Reference proteome</keyword>
<dbReference type="PANTHER" id="PTHR42916:SF1">
    <property type="entry name" value="PROTEIN PHYLLO, CHLOROPLASTIC"/>
    <property type="match status" value="1"/>
</dbReference>
<dbReference type="InterPro" id="IPR029061">
    <property type="entry name" value="THDP-binding"/>
</dbReference>
<dbReference type="PANTHER" id="PTHR42916">
    <property type="entry name" value="2-SUCCINYL-5-ENOLPYRUVYL-6-HYDROXY-3-CYCLOHEXENE-1-CARBOXYLATE SYNTHASE"/>
    <property type="match status" value="1"/>
</dbReference>
<keyword evidence="6" id="KW-0456">Lyase</keyword>
<dbReference type="Pfam" id="PF00425">
    <property type="entry name" value="Chorismate_bind"/>
    <property type="match status" value="1"/>
</dbReference>
<dbReference type="Gene3D" id="3.60.120.10">
    <property type="entry name" value="Anthranilate synthase"/>
    <property type="match status" value="1"/>
</dbReference>
<dbReference type="CDD" id="cd02009">
    <property type="entry name" value="TPP_SHCHC_synthase"/>
    <property type="match status" value="1"/>
</dbReference>
<dbReference type="GO" id="GO:0009234">
    <property type="term" value="P:menaquinone biosynthetic process"/>
    <property type="evidence" value="ECO:0007669"/>
    <property type="project" value="InterPro"/>
</dbReference>
<dbReference type="Pfam" id="PF12697">
    <property type="entry name" value="Abhydrolase_6"/>
    <property type="match status" value="1"/>
</dbReference>
<dbReference type="SUPFAM" id="SSF56322">
    <property type="entry name" value="ADC synthase"/>
    <property type="match status" value="1"/>
</dbReference>
<organism evidence="11 12">
    <name type="scientific">Chaetoceros tenuissimus</name>
    <dbReference type="NCBI Taxonomy" id="426638"/>
    <lineage>
        <taxon>Eukaryota</taxon>
        <taxon>Sar</taxon>
        <taxon>Stramenopiles</taxon>
        <taxon>Ochrophyta</taxon>
        <taxon>Bacillariophyta</taxon>
        <taxon>Coscinodiscophyceae</taxon>
        <taxon>Chaetocerotophycidae</taxon>
        <taxon>Chaetocerotales</taxon>
        <taxon>Chaetocerotaceae</taxon>
        <taxon>Chaetoceros</taxon>
    </lineage>
</organism>
<gene>
    <name evidence="11" type="ORF">CTEN210_03445</name>
</gene>
<dbReference type="InterPro" id="IPR029017">
    <property type="entry name" value="Enolase-like_N"/>
</dbReference>
<dbReference type="CDD" id="cd07037">
    <property type="entry name" value="TPP_PYR_MenD"/>
    <property type="match status" value="1"/>
</dbReference>
<dbReference type="InterPro" id="IPR000073">
    <property type="entry name" value="AB_hydrolase_1"/>
</dbReference>
<dbReference type="InterPro" id="IPR012001">
    <property type="entry name" value="Thiamin_PyroP_enz_TPP-bd_dom"/>
</dbReference>
<evidence type="ECO:0000313" key="12">
    <source>
        <dbReference type="Proteomes" id="UP001054902"/>
    </source>
</evidence>
<accession>A0AAD3H1J9</accession>
<comment type="caution">
    <text evidence="11">The sequence shown here is derived from an EMBL/GenBank/DDBJ whole genome shotgun (WGS) entry which is preliminary data.</text>
</comment>
<dbReference type="InterPro" id="IPR005801">
    <property type="entry name" value="ADC_synthase"/>
</dbReference>
<keyword evidence="5" id="KW-0464">Manganese</keyword>
<dbReference type="InterPro" id="IPR023393">
    <property type="entry name" value="START-like_dom_sf"/>
</dbReference>
<evidence type="ECO:0000256" key="6">
    <source>
        <dbReference type="ARBA" id="ARBA00023239"/>
    </source>
</evidence>
<evidence type="ECO:0000313" key="11">
    <source>
        <dbReference type="EMBL" id="GFH46970.1"/>
    </source>
</evidence>
<dbReference type="NCBIfam" id="TIGR00173">
    <property type="entry name" value="menD"/>
    <property type="match status" value="1"/>
</dbReference>
<dbReference type="SUPFAM" id="SSF54826">
    <property type="entry name" value="Enolase N-terminal domain-like"/>
    <property type="match status" value="1"/>
</dbReference>
<proteinExistence type="inferred from homology"/>
<feature type="domain" description="Menaquinone biosynthesis protein MenD middle" evidence="10">
    <location>
        <begin position="900"/>
        <end position="1072"/>
    </location>
</feature>
<dbReference type="Pfam" id="PF02776">
    <property type="entry name" value="TPP_enzyme_N"/>
    <property type="match status" value="1"/>
</dbReference>
<dbReference type="HAMAP" id="MF_01659">
    <property type="entry name" value="MenD"/>
    <property type="match status" value="1"/>
</dbReference>
<dbReference type="InterPro" id="IPR029058">
    <property type="entry name" value="AB_hydrolase_fold"/>
</dbReference>
<dbReference type="GO" id="GO:0070204">
    <property type="term" value="F:2-succinyl-5-enolpyruvyl-6-hydroxy-3-cyclohexene-1-carboxylic-acid synthase activity"/>
    <property type="evidence" value="ECO:0007669"/>
    <property type="project" value="InterPro"/>
</dbReference>
<evidence type="ECO:0000256" key="4">
    <source>
        <dbReference type="ARBA" id="ARBA00023052"/>
    </source>
</evidence>
<dbReference type="Gene3D" id="3.40.50.1820">
    <property type="entry name" value="alpha/beta hydrolase"/>
    <property type="match status" value="1"/>
</dbReference>
<dbReference type="Gene3D" id="3.40.50.1220">
    <property type="entry name" value="TPP-binding domain"/>
    <property type="match status" value="1"/>
</dbReference>